<protein>
    <submittedName>
        <fullName evidence="2">Uncharacterized protein</fullName>
    </submittedName>
</protein>
<dbReference type="Proteomes" id="UP000008311">
    <property type="component" value="Unassembled WGS sequence"/>
</dbReference>
<evidence type="ECO:0000313" key="2">
    <source>
        <dbReference type="EMBL" id="EEF45721.1"/>
    </source>
</evidence>
<evidence type="ECO:0000256" key="1">
    <source>
        <dbReference type="SAM" id="MobiDB-lite"/>
    </source>
</evidence>
<keyword evidence="3" id="KW-1185">Reference proteome</keyword>
<dbReference type="EMBL" id="EQ973810">
    <property type="protein sequence ID" value="EEF45721.1"/>
    <property type="molecule type" value="Genomic_DNA"/>
</dbReference>
<dbReference type="InParanoid" id="B9RSI3"/>
<gene>
    <name evidence="2" type="ORF">RCOM_1244300</name>
</gene>
<organism evidence="2 3">
    <name type="scientific">Ricinus communis</name>
    <name type="common">Castor bean</name>
    <dbReference type="NCBI Taxonomy" id="3988"/>
    <lineage>
        <taxon>Eukaryota</taxon>
        <taxon>Viridiplantae</taxon>
        <taxon>Streptophyta</taxon>
        <taxon>Embryophyta</taxon>
        <taxon>Tracheophyta</taxon>
        <taxon>Spermatophyta</taxon>
        <taxon>Magnoliopsida</taxon>
        <taxon>eudicotyledons</taxon>
        <taxon>Gunneridae</taxon>
        <taxon>Pentapetalae</taxon>
        <taxon>rosids</taxon>
        <taxon>fabids</taxon>
        <taxon>Malpighiales</taxon>
        <taxon>Euphorbiaceae</taxon>
        <taxon>Acalyphoideae</taxon>
        <taxon>Acalypheae</taxon>
        <taxon>Ricinus</taxon>
    </lineage>
</organism>
<feature type="compositionally biased region" description="Acidic residues" evidence="1">
    <location>
        <begin position="34"/>
        <end position="55"/>
    </location>
</feature>
<feature type="region of interest" description="Disordered" evidence="1">
    <location>
        <begin position="1"/>
        <end position="55"/>
    </location>
</feature>
<reference evidence="3" key="1">
    <citation type="journal article" date="2010" name="Nat. Biotechnol.">
        <title>Draft genome sequence of the oilseed species Ricinus communis.</title>
        <authorList>
            <person name="Chan A.P."/>
            <person name="Crabtree J."/>
            <person name="Zhao Q."/>
            <person name="Lorenzi H."/>
            <person name="Orvis J."/>
            <person name="Puiu D."/>
            <person name="Melake-Berhan A."/>
            <person name="Jones K.M."/>
            <person name="Redman J."/>
            <person name="Chen G."/>
            <person name="Cahoon E.B."/>
            <person name="Gedil M."/>
            <person name="Stanke M."/>
            <person name="Haas B.J."/>
            <person name="Wortman J.R."/>
            <person name="Fraser-Liggett C.M."/>
            <person name="Ravel J."/>
            <person name="Rabinowicz P.D."/>
        </authorList>
    </citation>
    <scope>NUCLEOTIDE SEQUENCE [LARGE SCALE GENOMIC DNA]</scope>
    <source>
        <strain evidence="3">cv. Hale</strain>
    </source>
</reference>
<proteinExistence type="predicted"/>
<evidence type="ECO:0000313" key="3">
    <source>
        <dbReference type="Proteomes" id="UP000008311"/>
    </source>
</evidence>
<name>B9RSI3_RICCO</name>
<dbReference type="AlphaFoldDB" id="B9RSI3"/>
<sequence>MEHDGLVEGTSTASPTKQNSLTVSREGSDYKETIEEESDDSDSSEESDMNDEEPQ</sequence>
<accession>B9RSI3</accession>
<feature type="compositionally biased region" description="Polar residues" evidence="1">
    <location>
        <begin position="9"/>
        <end position="25"/>
    </location>
</feature>